<keyword evidence="6" id="KW-0406">Ion transport</keyword>
<dbReference type="EMBL" id="JADDUC010000024">
    <property type="protein sequence ID" value="KAG0124511.1"/>
    <property type="molecule type" value="Genomic_DNA"/>
</dbReference>
<evidence type="ECO:0000256" key="2">
    <source>
        <dbReference type="ARBA" id="ARBA00009848"/>
    </source>
</evidence>
<feature type="disulfide bond" evidence="12">
    <location>
        <begin position="129"/>
        <end position="152"/>
    </location>
</feature>
<feature type="disulfide bond" evidence="12">
    <location>
        <begin position="135"/>
        <end position="163"/>
    </location>
</feature>
<evidence type="ECO:0000256" key="8">
    <source>
        <dbReference type="ARBA" id="ARBA00023170"/>
    </source>
</evidence>
<dbReference type="Pfam" id="PF00864">
    <property type="entry name" value="P2X_receptor"/>
    <property type="match status" value="1"/>
</dbReference>
<feature type="transmembrane region" description="Helical" evidence="15">
    <location>
        <begin position="267"/>
        <end position="289"/>
    </location>
</feature>
<feature type="binding site" evidence="11">
    <location>
        <position position="241"/>
    </location>
    <ligand>
        <name>ATP</name>
        <dbReference type="ChEBI" id="CHEBI:30616"/>
        <note>ligand shared between two neighboring subunits of the homotrimer</note>
    </ligand>
</feature>
<comment type="subcellular location">
    <subcellularLocation>
        <location evidence="1">Endomembrane system</location>
    </subcellularLocation>
</comment>
<dbReference type="GO" id="GO:0001614">
    <property type="term" value="F:purinergic nucleotide receptor activity"/>
    <property type="evidence" value="ECO:0007669"/>
    <property type="project" value="InterPro"/>
</dbReference>
<evidence type="ECO:0000256" key="10">
    <source>
        <dbReference type="ARBA" id="ARBA00023303"/>
    </source>
</evidence>
<dbReference type="Gene3D" id="2.60.490.10">
    <property type="entry name" value="atp-gated p2x4 ion channel domain"/>
    <property type="match status" value="1"/>
</dbReference>
<sequence>MGQVAWKALFLSLFDYKTEKYVIAKNKKVGVLYRVVQLSILAYLVGWVFVVKKGYQDTDTSLQSSVITKLKGVAFTNTSELGERLWDVADYVIPPQGESVFFVMTNLIVTPNQRQSTCPESASIPDALCDKDTDCLEGEAVVAGNGVKTGRCLKDRGSTRGTCEILAWCPVEKRSKPKKPLLGSAENFTVYIKNSIRFPKFKFSNRLDNKSAETSISSGYNFRFAKYYRDVEGVDYRTLIKAYGIRFDVMVNGKAGKFNIIPTIINISSGLALMGAGAFFCDLVLLYLIKKSNFYRGKKYEEVKSSSRKSLSSPTLNGNQSPEQLDGL</sequence>
<evidence type="ECO:0000256" key="1">
    <source>
        <dbReference type="ARBA" id="ARBA00004308"/>
    </source>
</evidence>
<dbReference type="FunFam" id="1.10.287.940:FF:000005">
    <property type="entry name" value="P2X purinoceptor"/>
    <property type="match status" value="1"/>
</dbReference>
<proteinExistence type="inferred from homology"/>
<keyword evidence="18" id="KW-1185">Reference proteome</keyword>
<organism evidence="16">
    <name type="scientific">Lamprotornis superbus</name>
    <dbReference type="NCBI Taxonomy" id="245042"/>
    <lineage>
        <taxon>Eukaryota</taxon>
        <taxon>Metazoa</taxon>
        <taxon>Chordata</taxon>
        <taxon>Craniata</taxon>
        <taxon>Vertebrata</taxon>
        <taxon>Euteleostomi</taxon>
        <taxon>Archelosauria</taxon>
        <taxon>Archosauria</taxon>
        <taxon>Dinosauria</taxon>
        <taxon>Saurischia</taxon>
        <taxon>Theropoda</taxon>
        <taxon>Coelurosauria</taxon>
        <taxon>Aves</taxon>
        <taxon>Neognathae</taxon>
        <taxon>Neoaves</taxon>
        <taxon>Telluraves</taxon>
        <taxon>Australaves</taxon>
        <taxon>Passeriformes</taxon>
        <taxon>Sturnidae</taxon>
        <taxon>Lamprotornis</taxon>
    </lineage>
</organism>
<reference evidence="17" key="3">
    <citation type="submission" date="2022-01" db="EMBL/GenBank/DDBJ databases">
        <authorList>
            <person name="Rubenstein D.R."/>
        </authorList>
    </citation>
    <scope>NUCLEOTIDE SEQUENCE</scope>
    <source>
        <strain evidence="17">SS15</strain>
        <tissue evidence="17">Liver</tissue>
    </source>
</reference>
<keyword evidence="8" id="KW-0675">Receptor</keyword>
<dbReference type="PANTHER" id="PTHR10125">
    <property type="entry name" value="P2X PURINOCEPTOR"/>
    <property type="match status" value="1"/>
</dbReference>
<feature type="binding site" evidence="11">
    <location>
        <begin position="221"/>
        <end position="223"/>
    </location>
    <ligand>
        <name>ATP</name>
        <dbReference type="ChEBI" id="CHEBI:30616"/>
        <note>ligand shared between two neighboring subunits of the homotrimer</note>
    </ligand>
</feature>
<reference evidence="17 18" key="2">
    <citation type="journal article" date="2021" name="J. Hered.">
        <title>Feather Gene Expression Elucidates the Developmental Basis of Plumage Iridescence in African Starlings.</title>
        <authorList>
            <person name="Rubenstein D.R."/>
            <person name="Corvelo A."/>
            <person name="MacManes M.D."/>
            <person name="Maia R."/>
            <person name="Narzisi G."/>
            <person name="Rousaki A."/>
            <person name="Vandenabeele P."/>
            <person name="Shawkey M.D."/>
            <person name="Solomon J."/>
        </authorList>
    </citation>
    <scope>NUCLEOTIDE SEQUENCE [LARGE SCALE GENOMIC DNA]</scope>
    <source>
        <strain evidence="17">SS15</strain>
    </source>
</reference>
<feature type="binding site" evidence="11">
    <location>
        <position position="189"/>
    </location>
    <ligand>
        <name>ATP</name>
        <dbReference type="ChEBI" id="CHEBI:30616"/>
        <note>ligand shared between two neighboring subunits of the homotrimer</note>
    </ligand>
</feature>
<evidence type="ECO:0000256" key="14">
    <source>
        <dbReference type="SAM" id="MobiDB-lite"/>
    </source>
</evidence>
<keyword evidence="9" id="KW-1071">Ligand-gated ion channel</keyword>
<keyword evidence="7 15" id="KW-0472">Membrane</keyword>
<evidence type="ECO:0000256" key="15">
    <source>
        <dbReference type="SAM" id="Phobius"/>
    </source>
</evidence>
<dbReference type="InterPro" id="IPR059116">
    <property type="entry name" value="P2X_receptor"/>
</dbReference>
<reference evidence="16" key="1">
    <citation type="submission" date="2020-10" db="EMBL/GenBank/DDBJ databases">
        <title>Feather gene expression reveals the developmental basis of iridescence in African starlings.</title>
        <authorList>
            <person name="Rubenstein D.R."/>
        </authorList>
    </citation>
    <scope>NUCLEOTIDE SEQUENCE</scope>
    <source>
        <strain evidence="16">SS15</strain>
        <tissue evidence="16">Liver</tissue>
    </source>
</reference>
<dbReference type="PRINTS" id="PR01312">
    <property type="entry name" value="P2X5RECEPTOR"/>
</dbReference>
<keyword evidence="5 15" id="KW-1133">Transmembrane helix</keyword>
<dbReference type="EMBL" id="JADDUC020000024">
    <property type="protein sequence ID" value="KAI1231786.1"/>
    <property type="molecule type" value="Genomic_DNA"/>
</dbReference>
<evidence type="ECO:0000256" key="7">
    <source>
        <dbReference type="ARBA" id="ARBA00023136"/>
    </source>
</evidence>
<feature type="region of interest" description="Disordered" evidence="14">
    <location>
        <begin position="302"/>
        <end position="328"/>
    </location>
</feature>
<comment type="similarity">
    <text evidence="2">Belongs to the P2X receptor family.</text>
</comment>
<keyword evidence="3" id="KW-0813">Transport</keyword>
<dbReference type="GO" id="GO:0005886">
    <property type="term" value="C:plasma membrane"/>
    <property type="evidence" value="ECO:0007669"/>
    <property type="project" value="InterPro"/>
</dbReference>
<dbReference type="InterPro" id="IPR001429">
    <property type="entry name" value="P2X_purnocptor"/>
</dbReference>
<dbReference type="FunFam" id="2.60.490.10:FF:000011">
    <property type="entry name" value="Purinergic receptor P2X5-2"/>
    <property type="match status" value="1"/>
</dbReference>
<dbReference type="AlphaFoldDB" id="A0A835TYB7"/>
<feature type="disulfide bond" evidence="12">
    <location>
        <begin position="118"/>
        <end position="169"/>
    </location>
</feature>
<dbReference type="PIRSF" id="PIRSF005713">
    <property type="entry name" value="P2X_purinoceptor"/>
    <property type="match status" value="1"/>
</dbReference>
<feature type="glycosylation site" description="N-linked (GlcNAc...) asparagine" evidence="13">
    <location>
        <position position="187"/>
    </location>
</feature>
<comment type="caution">
    <text evidence="16">The sequence shown here is derived from an EMBL/GenBank/DDBJ whole genome shotgun (WGS) entry which is preliminary data.</text>
</comment>
<keyword evidence="4 15" id="KW-0812">Transmembrane</keyword>
<dbReference type="Proteomes" id="UP000618051">
    <property type="component" value="Unassembled WGS sequence"/>
</dbReference>
<keyword evidence="12" id="KW-1015">Disulfide bond</keyword>
<evidence type="ECO:0000256" key="9">
    <source>
        <dbReference type="ARBA" id="ARBA00023286"/>
    </source>
</evidence>
<accession>A0A835TYB7</accession>
<evidence type="ECO:0000313" key="17">
    <source>
        <dbReference type="EMBL" id="KAI1231786.1"/>
    </source>
</evidence>
<evidence type="ECO:0000256" key="3">
    <source>
        <dbReference type="ARBA" id="ARBA00022448"/>
    </source>
</evidence>
<dbReference type="GO" id="GO:0070588">
    <property type="term" value="P:calcium ion transmembrane transport"/>
    <property type="evidence" value="ECO:0007669"/>
    <property type="project" value="TreeGrafter"/>
</dbReference>
<evidence type="ECO:0000256" key="11">
    <source>
        <dbReference type="PIRSR" id="PIRSR005713-1"/>
    </source>
</evidence>
<dbReference type="FunFam" id="1.10.287.940:FF:000010">
    <property type="entry name" value="P2X receptor E"/>
    <property type="match status" value="1"/>
</dbReference>
<evidence type="ECO:0000256" key="13">
    <source>
        <dbReference type="PIRSR" id="PIRSR005713-3"/>
    </source>
</evidence>
<evidence type="ECO:0000256" key="12">
    <source>
        <dbReference type="PIRSR" id="PIRSR005713-2"/>
    </source>
</evidence>
<evidence type="ECO:0000313" key="16">
    <source>
        <dbReference type="EMBL" id="KAG0124511.1"/>
    </source>
</evidence>
<dbReference type="GO" id="GO:0004931">
    <property type="term" value="F:extracellularly ATP-gated monoatomic cation channel activity"/>
    <property type="evidence" value="ECO:0007669"/>
    <property type="project" value="InterPro"/>
</dbReference>
<dbReference type="Gene3D" id="1.10.287.940">
    <property type="entry name" value="atp-gated p2x4 ion channel"/>
    <property type="match status" value="1"/>
</dbReference>
<evidence type="ECO:0000256" key="4">
    <source>
        <dbReference type="ARBA" id="ARBA00022692"/>
    </source>
</evidence>
<dbReference type="GO" id="GO:0098794">
    <property type="term" value="C:postsynapse"/>
    <property type="evidence" value="ECO:0007669"/>
    <property type="project" value="GOC"/>
</dbReference>
<protein>
    <submittedName>
        <fullName evidence="16">Uncharacterized protein</fullName>
    </submittedName>
</protein>
<evidence type="ECO:0000256" key="6">
    <source>
        <dbReference type="ARBA" id="ARBA00023065"/>
    </source>
</evidence>
<evidence type="ECO:0000256" key="5">
    <source>
        <dbReference type="ARBA" id="ARBA00022989"/>
    </source>
</evidence>
<dbReference type="InterPro" id="IPR003048">
    <property type="entry name" value="P2X5_purnocptor"/>
</dbReference>
<dbReference type="OrthoDB" id="494673at2759"/>
<dbReference type="PANTHER" id="PTHR10125:SF12">
    <property type="entry name" value="P2X PURINOCEPTOR 5"/>
    <property type="match status" value="1"/>
</dbReference>
<dbReference type="InterPro" id="IPR027309">
    <property type="entry name" value="P2X_extracellular_dom_sf"/>
</dbReference>
<dbReference type="GO" id="GO:0033198">
    <property type="term" value="P:response to ATP"/>
    <property type="evidence" value="ECO:0007669"/>
    <property type="project" value="InterPro"/>
</dbReference>
<feature type="compositionally biased region" description="Polar residues" evidence="14">
    <location>
        <begin position="314"/>
        <end position="328"/>
    </location>
</feature>
<dbReference type="GO" id="GO:0012505">
    <property type="term" value="C:endomembrane system"/>
    <property type="evidence" value="ECO:0007669"/>
    <property type="project" value="UniProtKB-SubCell"/>
</dbReference>
<dbReference type="PRINTS" id="PR01307">
    <property type="entry name" value="P2XRECEPTOR"/>
</dbReference>
<keyword evidence="11" id="KW-0547">Nucleotide-binding</keyword>
<name>A0A835TYB7_9PASS</name>
<feature type="binding site" evidence="11">
    <location>
        <begin position="69"/>
        <end position="71"/>
    </location>
    <ligand>
        <name>ATP</name>
        <dbReference type="ChEBI" id="CHEBI:30616"/>
        <note>ligand shared between two neighboring subunits of the homotrimer</note>
    </ligand>
</feature>
<feature type="transmembrane region" description="Helical" evidence="15">
    <location>
        <begin position="31"/>
        <end position="50"/>
    </location>
</feature>
<evidence type="ECO:0000313" key="18">
    <source>
        <dbReference type="Proteomes" id="UP000618051"/>
    </source>
</evidence>
<dbReference type="NCBIfam" id="TIGR00863">
    <property type="entry name" value="P2X"/>
    <property type="match status" value="1"/>
</dbReference>
<keyword evidence="11" id="KW-0067">ATP-binding</keyword>
<gene>
    <name evidence="17" type="ORF">IHE44_0007422</name>
    <name evidence="16" type="ORF">IHE44_006254</name>
</gene>
<keyword evidence="10" id="KW-0407">Ion channel</keyword>
<dbReference type="GO" id="GO:0005524">
    <property type="term" value="F:ATP binding"/>
    <property type="evidence" value="ECO:0007669"/>
    <property type="project" value="UniProtKB-KW"/>
</dbReference>